<evidence type="ECO:0000256" key="1">
    <source>
        <dbReference type="SAM" id="MobiDB-lite"/>
    </source>
</evidence>
<keyword evidence="3" id="KW-1185">Reference proteome</keyword>
<sequence length="92" mass="10292">MNRHKRQVGIKEARMRFRFLPLKETKTRGAASGSWIINGFPRTRPDSARRACTVHRASSCMVDQTSSRAHTKSQTSAEPKGPQTPGRAEVDL</sequence>
<protein>
    <submittedName>
        <fullName evidence="2">Uncharacterized protein</fullName>
    </submittedName>
</protein>
<evidence type="ECO:0000313" key="3">
    <source>
        <dbReference type="Proteomes" id="UP000314294"/>
    </source>
</evidence>
<comment type="caution">
    <text evidence="2">The sequence shown here is derived from an EMBL/GenBank/DDBJ whole genome shotgun (WGS) entry which is preliminary data.</text>
</comment>
<reference evidence="2 3" key="1">
    <citation type="submission" date="2019-03" db="EMBL/GenBank/DDBJ databases">
        <title>First draft genome of Liparis tanakae, snailfish: a comprehensive survey of snailfish specific genes.</title>
        <authorList>
            <person name="Kim W."/>
            <person name="Song I."/>
            <person name="Jeong J.-H."/>
            <person name="Kim D."/>
            <person name="Kim S."/>
            <person name="Ryu S."/>
            <person name="Song J.Y."/>
            <person name="Lee S.K."/>
        </authorList>
    </citation>
    <scope>NUCLEOTIDE SEQUENCE [LARGE SCALE GENOMIC DNA]</scope>
    <source>
        <tissue evidence="2">Muscle</tissue>
    </source>
</reference>
<accession>A0A4Z2FWW7</accession>
<dbReference type="AlphaFoldDB" id="A0A4Z2FWW7"/>
<feature type="compositionally biased region" description="Polar residues" evidence="1">
    <location>
        <begin position="61"/>
        <end position="77"/>
    </location>
</feature>
<proteinExistence type="predicted"/>
<dbReference type="Proteomes" id="UP000314294">
    <property type="component" value="Unassembled WGS sequence"/>
</dbReference>
<dbReference type="EMBL" id="SRLO01000828">
    <property type="protein sequence ID" value="TNN45727.1"/>
    <property type="molecule type" value="Genomic_DNA"/>
</dbReference>
<name>A0A4Z2FWW7_9TELE</name>
<gene>
    <name evidence="2" type="ORF">EYF80_044078</name>
</gene>
<organism evidence="2 3">
    <name type="scientific">Liparis tanakae</name>
    <name type="common">Tanaka's snailfish</name>
    <dbReference type="NCBI Taxonomy" id="230148"/>
    <lineage>
        <taxon>Eukaryota</taxon>
        <taxon>Metazoa</taxon>
        <taxon>Chordata</taxon>
        <taxon>Craniata</taxon>
        <taxon>Vertebrata</taxon>
        <taxon>Euteleostomi</taxon>
        <taxon>Actinopterygii</taxon>
        <taxon>Neopterygii</taxon>
        <taxon>Teleostei</taxon>
        <taxon>Neoteleostei</taxon>
        <taxon>Acanthomorphata</taxon>
        <taxon>Eupercaria</taxon>
        <taxon>Perciformes</taxon>
        <taxon>Cottioidei</taxon>
        <taxon>Cottales</taxon>
        <taxon>Liparidae</taxon>
        <taxon>Liparis</taxon>
    </lineage>
</organism>
<evidence type="ECO:0000313" key="2">
    <source>
        <dbReference type="EMBL" id="TNN45727.1"/>
    </source>
</evidence>
<feature type="region of interest" description="Disordered" evidence="1">
    <location>
        <begin position="60"/>
        <end position="92"/>
    </location>
</feature>